<dbReference type="PANTHER" id="PTHR11550">
    <property type="entry name" value="CTP SYNTHASE"/>
    <property type="match status" value="1"/>
</dbReference>
<feature type="domain" description="Glutamine amidotransferase" evidence="10">
    <location>
        <begin position="316"/>
        <end position="545"/>
    </location>
</feature>
<dbReference type="InterPro" id="IPR029062">
    <property type="entry name" value="Class_I_gatase-like"/>
</dbReference>
<feature type="binding site" evidence="9">
    <location>
        <position position="369"/>
    </location>
    <ligand>
        <name>L-glutamine</name>
        <dbReference type="ChEBI" id="CHEBI:58359"/>
    </ligand>
</feature>
<dbReference type="GeneID" id="91375577"/>
<evidence type="ECO:0000256" key="8">
    <source>
        <dbReference type="ARBA" id="ARBA00047781"/>
    </source>
</evidence>
<comment type="catalytic activity">
    <reaction evidence="8 9">
        <text>UTP + L-glutamine + ATP + H2O = CTP + L-glutamate + ADP + phosphate + 2 H(+)</text>
        <dbReference type="Rhea" id="RHEA:26426"/>
        <dbReference type="ChEBI" id="CHEBI:15377"/>
        <dbReference type="ChEBI" id="CHEBI:15378"/>
        <dbReference type="ChEBI" id="CHEBI:29985"/>
        <dbReference type="ChEBI" id="CHEBI:30616"/>
        <dbReference type="ChEBI" id="CHEBI:37563"/>
        <dbReference type="ChEBI" id="CHEBI:43474"/>
        <dbReference type="ChEBI" id="CHEBI:46398"/>
        <dbReference type="ChEBI" id="CHEBI:58359"/>
        <dbReference type="ChEBI" id="CHEBI:456216"/>
        <dbReference type="EC" id="6.3.4.2"/>
    </reaction>
</comment>
<feature type="binding site" evidence="9">
    <location>
        <position position="480"/>
    </location>
    <ligand>
        <name>L-glutamine</name>
        <dbReference type="ChEBI" id="CHEBI:58359"/>
    </ligand>
</feature>
<sequence length="573" mass="62176">MGHQRNQAKSATKHIFVSGGVASSLGKGLTASSLGQLLTARGMRVTMQKLDPYLNVDPGTMNPFQHGEVFVTEDGAETDLDVGHYERFLDRDLTMDANVTTGQIYSTVIAKERRGEYLGDTVQVIPHITDEIKSRILAMQGPDLEGHVPDVVITEIGGTVGDIESQPFLEAARQIRHDVGRDNVFFLHVSLVPYLAPSGELKTKPTQHSVAALRNIGIQPDALILRCDREVPQGLKNKIALMCDVDVEACISTPDAPSIYDIPKVLHSEGLDAYVVRKLGLPFRDVDWKVWGDLLDRVHSPRETVEVALVGKYVDLPDAYLSVTEALRAGGFAHRAKVNIRWVPSDECETEVGAQAALRDVDAVLIPGGFGIRGIEGKVGAIGYARHRGIPLLGLCLGLQCVVIEAARSVGIADANSAEFEPDTENPVISTMADQEDVVAGEADLGGTMRLGAYPATLKKGSVVAQAYGTENVSERHRHRFEVNNSYRDAIAKSGLVFSGTSPDGHLVEFVEYPASVHPFFVATQAHPELKSRPTRPHPLFAALISAALKYKLAERLPVDFPEEELAEQPAQA</sequence>
<dbReference type="InterPro" id="IPR033828">
    <property type="entry name" value="GATase1_CTP_Synthase"/>
</dbReference>
<feature type="active site" evidence="9">
    <location>
        <position position="527"/>
    </location>
</feature>
<feature type="binding site" evidence="9">
    <location>
        <position position="238"/>
    </location>
    <ligand>
        <name>UTP</name>
        <dbReference type="ChEBI" id="CHEBI:46398"/>
    </ligand>
</feature>
<feature type="binding site" evidence="9">
    <location>
        <begin position="397"/>
        <end position="400"/>
    </location>
    <ligand>
        <name>L-glutamine</name>
        <dbReference type="ChEBI" id="CHEBI:58359"/>
    </ligand>
</feature>
<dbReference type="SUPFAM" id="SSF52540">
    <property type="entry name" value="P-loop containing nucleoside triphosphate hydrolases"/>
    <property type="match status" value="1"/>
</dbReference>
<feature type="binding site" evidence="9">
    <location>
        <begin position="202"/>
        <end position="207"/>
    </location>
    <ligand>
        <name>CTP</name>
        <dbReference type="ChEBI" id="CHEBI:37563"/>
        <note>allosteric inhibitor</note>
    </ligand>
</feature>
<comment type="subunit">
    <text evidence="9">Homotetramer.</text>
</comment>
<dbReference type="InterPro" id="IPR017926">
    <property type="entry name" value="GATASE"/>
</dbReference>
<keyword evidence="6 9" id="KW-0315">Glutamine amidotransferase</keyword>
<dbReference type="NCBIfam" id="NF003792">
    <property type="entry name" value="PRK05380.1"/>
    <property type="match status" value="1"/>
</dbReference>
<dbReference type="InterPro" id="IPR004468">
    <property type="entry name" value="CTP_synthase"/>
</dbReference>
<feature type="binding site" evidence="9">
    <location>
        <position position="155"/>
    </location>
    <ligand>
        <name>Mg(2+)</name>
        <dbReference type="ChEBI" id="CHEBI:18420"/>
    </ligand>
</feature>
<comment type="catalytic activity">
    <reaction evidence="9">
        <text>UTP + NH4(+) + ATP = CTP + ADP + phosphate + 2 H(+)</text>
        <dbReference type="Rhea" id="RHEA:16597"/>
        <dbReference type="ChEBI" id="CHEBI:15378"/>
        <dbReference type="ChEBI" id="CHEBI:28938"/>
        <dbReference type="ChEBI" id="CHEBI:30616"/>
        <dbReference type="ChEBI" id="CHEBI:37563"/>
        <dbReference type="ChEBI" id="CHEBI:43474"/>
        <dbReference type="ChEBI" id="CHEBI:46398"/>
        <dbReference type="ChEBI" id="CHEBI:456216"/>
    </reaction>
</comment>
<feature type="binding site" evidence="9">
    <location>
        <begin position="162"/>
        <end position="164"/>
    </location>
    <ligand>
        <name>CTP</name>
        <dbReference type="ChEBI" id="CHEBI:37563"/>
        <note>allosteric inhibitor</note>
    </ligand>
</feature>
<dbReference type="SUPFAM" id="SSF52317">
    <property type="entry name" value="Class I glutamine amidotransferase-like"/>
    <property type="match status" value="1"/>
</dbReference>
<evidence type="ECO:0000256" key="7">
    <source>
        <dbReference type="ARBA" id="ARBA00022975"/>
    </source>
</evidence>
<organism evidence="12 13">
    <name type="scientific">Nocardia salmonicida</name>
    <dbReference type="NCBI Taxonomy" id="53431"/>
    <lineage>
        <taxon>Bacteria</taxon>
        <taxon>Bacillati</taxon>
        <taxon>Actinomycetota</taxon>
        <taxon>Actinomycetes</taxon>
        <taxon>Mycobacteriales</taxon>
        <taxon>Nocardiaceae</taxon>
        <taxon>Nocardia</taxon>
    </lineage>
</organism>
<comment type="catalytic activity">
    <reaction evidence="9">
        <text>L-glutamine + H2O = L-glutamate + NH4(+)</text>
        <dbReference type="Rhea" id="RHEA:15889"/>
        <dbReference type="ChEBI" id="CHEBI:15377"/>
        <dbReference type="ChEBI" id="CHEBI:28938"/>
        <dbReference type="ChEBI" id="CHEBI:29985"/>
        <dbReference type="ChEBI" id="CHEBI:58359"/>
    </reaction>
</comment>
<evidence type="ECO:0000259" key="11">
    <source>
        <dbReference type="Pfam" id="PF06418"/>
    </source>
</evidence>
<name>A0ABZ1NGW8_9NOCA</name>
<feature type="binding site" evidence="9">
    <location>
        <position position="238"/>
    </location>
    <ligand>
        <name>CTP</name>
        <dbReference type="ChEBI" id="CHEBI:37563"/>
        <note>allosteric inhibitor</note>
    </ligand>
</feature>
<gene>
    <name evidence="9" type="primary">pyrG</name>
    <name evidence="12" type="ORF">OG308_14980</name>
</gene>
<dbReference type="CDD" id="cd01746">
    <property type="entry name" value="GATase1_CTP_Synthase"/>
    <property type="match status" value="1"/>
</dbReference>
<dbReference type="InterPro" id="IPR027417">
    <property type="entry name" value="P-loop_NTPase"/>
</dbReference>
<dbReference type="NCBIfam" id="TIGR00337">
    <property type="entry name" value="PyrG"/>
    <property type="match status" value="1"/>
</dbReference>
<proteinExistence type="inferred from homology"/>
<evidence type="ECO:0000256" key="1">
    <source>
        <dbReference type="ARBA" id="ARBA00005171"/>
    </source>
</evidence>
<dbReference type="PANTHER" id="PTHR11550:SF0">
    <property type="entry name" value="CTP SYNTHASE-RELATED"/>
    <property type="match status" value="1"/>
</dbReference>
<evidence type="ECO:0000256" key="9">
    <source>
        <dbReference type="HAMAP-Rule" id="MF_01227"/>
    </source>
</evidence>
<keyword evidence="9" id="KW-0460">Magnesium</keyword>
<dbReference type="Proteomes" id="UP001621418">
    <property type="component" value="Chromosome"/>
</dbReference>
<dbReference type="Pfam" id="PF00117">
    <property type="entry name" value="GATase"/>
    <property type="match status" value="1"/>
</dbReference>
<feature type="binding site" evidence="9">
    <location>
        <position position="419"/>
    </location>
    <ligand>
        <name>L-glutamine</name>
        <dbReference type="ChEBI" id="CHEBI:58359"/>
    </ligand>
</feature>
<feature type="active site" description="Nucleophile; for glutamine hydrolysis" evidence="9">
    <location>
        <position position="396"/>
    </location>
</feature>
<keyword evidence="5 9" id="KW-0067">ATP-binding</keyword>
<feature type="binding site" evidence="9">
    <location>
        <position position="256"/>
    </location>
    <ligand>
        <name>ATP</name>
        <dbReference type="ChEBI" id="CHEBI:30616"/>
    </ligand>
</feature>
<feature type="binding site" evidence="9">
    <location>
        <begin position="24"/>
        <end position="29"/>
    </location>
    <ligand>
        <name>ATP</name>
        <dbReference type="ChEBI" id="CHEBI:30616"/>
    </ligand>
</feature>
<evidence type="ECO:0000256" key="3">
    <source>
        <dbReference type="ARBA" id="ARBA00022598"/>
    </source>
</evidence>
<comment type="activity regulation">
    <text evidence="9">Allosterically activated by GTP, when glutamine is the substrate; GTP has no effect on the reaction when ammonia is the substrate. The allosteric effector GTP functions by stabilizing the protein conformation that binds the tetrahedral intermediate(s) formed during glutamine hydrolysis. Inhibited by the product CTP, via allosteric rather than competitive inhibition.</text>
</comment>
<keyword evidence="3 9" id="KW-0436">Ligase</keyword>
<feature type="binding site" evidence="9">
    <location>
        <position position="23"/>
    </location>
    <ligand>
        <name>CTP</name>
        <dbReference type="ChEBI" id="CHEBI:37563"/>
        <note>allosteric inhibitor</note>
    </ligand>
</feature>
<dbReference type="InterPro" id="IPR017456">
    <property type="entry name" value="CTP_synthase_N"/>
</dbReference>
<evidence type="ECO:0000256" key="4">
    <source>
        <dbReference type="ARBA" id="ARBA00022741"/>
    </source>
</evidence>
<comment type="function">
    <text evidence="9">Catalyzes the ATP-dependent amination of UTP to CTP with either L-glutamine or ammonia as the source of nitrogen. Regulates intracellular CTP levels through interactions with the four ribonucleotide triphosphates.</text>
</comment>
<protein>
    <recommendedName>
        <fullName evidence="9">CTP synthase</fullName>
        <ecNumber evidence="9">6.3.4.2</ecNumber>
    </recommendedName>
    <alternativeName>
        <fullName evidence="9">Cytidine 5'-triphosphate synthase</fullName>
    </alternativeName>
    <alternativeName>
        <fullName evidence="9">Cytidine triphosphate synthetase</fullName>
        <shortName evidence="9">CTP synthetase</shortName>
        <shortName evidence="9">CTPS</shortName>
    </alternativeName>
    <alternativeName>
        <fullName evidence="9">UTP--ammonia ligase</fullName>
    </alternativeName>
</protein>
<evidence type="ECO:0000313" key="12">
    <source>
        <dbReference type="EMBL" id="WTY39032.1"/>
    </source>
</evidence>
<evidence type="ECO:0000259" key="10">
    <source>
        <dbReference type="Pfam" id="PF00117"/>
    </source>
</evidence>
<dbReference type="RefSeq" id="WP_082844127.1">
    <property type="nucleotide sequence ID" value="NZ_CP108014.1"/>
</dbReference>
<accession>A0ABZ1NGW8</accession>
<keyword evidence="7 9" id="KW-0665">Pyrimidine biosynthesis</keyword>
<dbReference type="Pfam" id="PF06418">
    <property type="entry name" value="CTP_synth_N"/>
    <property type="match status" value="1"/>
</dbReference>
<keyword evidence="4 9" id="KW-0547">Nucleotide-binding</keyword>
<keyword evidence="13" id="KW-1185">Reference proteome</keyword>
<comment type="pathway">
    <text evidence="1 9">Pyrimidine metabolism; CTP biosynthesis via de novo pathway; CTP from UDP: step 2/2.</text>
</comment>
<dbReference type="GO" id="GO:0003883">
    <property type="term" value="F:CTP synthase activity"/>
    <property type="evidence" value="ECO:0007669"/>
    <property type="project" value="UniProtKB-EC"/>
</dbReference>
<dbReference type="HAMAP" id="MF_01227">
    <property type="entry name" value="PyrG"/>
    <property type="match status" value="1"/>
</dbReference>
<evidence type="ECO:0000256" key="5">
    <source>
        <dbReference type="ARBA" id="ARBA00022840"/>
    </source>
</evidence>
<comment type="similarity">
    <text evidence="2 9">Belongs to the CTP synthase family.</text>
</comment>
<feature type="active site" evidence="9">
    <location>
        <position position="529"/>
    </location>
</feature>
<dbReference type="Gene3D" id="3.40.50.300">
    <property type="entry name" value="P-loop containing nucleotide triphosphate hydrolases"/>
    <property type="match status" value="1"/>
</dbReference>
<dbReference type="Gene3D" id="3.40.50.880">
    <property type="match status" value="1"/>
</dbReference>
<comment type="caution">
    <text evidence="9">Lacks conserved residue(s) required for the propagation of feature annotation.</text>
</comment>
<dbReference type="EC" id="6.3.4.2" evidence="9"/>
<feature type="binding site" evidence="9">
    <location>
        <position position="23"/>
    </location>
    <ligand>
        <name>UTP</name>
        <dbReference type="ChEBI" id="CHEBI:46398"/>
    </ligand>
</feature>
<comment type="miscellaneous">
    <text evidence="9">CTPSs have evolved a hybrid strategy for distinguishing between UTP and CTP. The overlapping regions of the product feedback inhibitory and substrate sites recognize a common feature in both compounds, the triphosphate moiety. To differentiate isosteric substrate and product pyrimidine rings, an additional pocket far from the expected kinase/ligase catalytic site, specifically recognizes the cytosine and ribose portions of the product inhibitor.</text>
</comment>
<feature type="binding site" evidence="9">
    <location>
        <position position="81"/>
    </location>
    <ligand>
        <name>Mg(2+)</name>
        <dbReference type="ChEBI" id="CHEBI:18420"/>
    </ligand>
</feature>
<evidence type="ECO:0000256" key="6">
    <source>
        <dbReference type="ARBA" id="ARBA00022962"/>
    </source>
</evidence>
<feature type="domain" description="CTP synthase N-terminal" evidence="11">
    <location>
        <begin position="13"/>
        <end position="281"/>
    </location>
</feature>
<dbReference type="CDD" id="cd03113">
    <property type="entry name" value="CTPS_N"/>
    <property type="match status" value="1"/>
</dbReference>
<evidence type="ECO:0000313" key="13">
    <source>
        <dbReference type="Proteomes" id="UP001621418"/>
    </source>
</evidence>
<dbReference type="EMBL" id="CP109527">
    <property type="protein sequence ID" value="WTY39032.1"/>
    <property type="molecule type" value="Genomic_DNA"/>
</dbReference>
<dbReference type="PROSITE" id="PS51273">
    <property type="entry name" value="GATASE_TYPE_1"/>
    <property type="match status" value="1"/>
</dbReference>
<evidence type="ECO:0000256" key="2">
    <source>
        <dbReference type="ARBA" id="ARBA00007533"/>
    </source>
</evidence>
<feature type="region of interest" description="Amidoligase domain" evidence="9">
    <location>
        <begin position="1"/>
        <end position="281"/>
    </location>
</feature>
<feature type="binding site" evidence="9">
    <location>
        <position position="81"/>
    </location>
    <ligand>
        <name>ATP</name>
        <dbReference type="ChEBI" id="CHEBI:30616"/>
    </ligand>
</feature>
<reference evidence="12 13" key="1">
    <citation type="submission" date="2022-10" db="EMBL/GenBank/DDBJ databases">
        <title>The complete genomes of actinobacterial strains from the NBC collection.</title>
        <authorList>
            <person name="Joergensen T.S."/>
            <person name="Alvarez Arevalo M."/>
            <person name="Sterndorff E.B."/>
            <person name="Faurdal D."/>
            <person name="Vuksanovic O."/>
            <person name="Mourched A.-S."/>
            <person name="Charusanti P."/>
            <person name="Shaw S."/>
            <person name="Blin K."/>
            <person name="Weber T."/>
        </authorList>
    </citation>
    <scope>NUCLEOTIDE SEQUENCE [LARGE SCALE GENOMIC DNA]</scope>
    <source>
        <strain evidence="12 13">NBC_01413</strain>
    </source>
</reference>
<keyword evidence="9" id="KW-0479">Metal-binding</keyword>
<feature type="binding site" evidence="9">
    <location>
        <begin position="202"/>
        <end position="207"/>
    </location>
    <ligand>
        <name>UTP</name>
        <dbReference type="ChEBI" id="CHEBI:46398"/>
    </ligand>
</feature>